<dbReference type="RefSeq" id="WP_106256635.1">
    <property type="nucleotide sequence ID" value="NZ_CAWNSW010000087.1"/>
</dbReference>
<reference evidence="3" key="1">
    <citation type="submission" date="2018-02" db="EMBL/GenBank/DDBJ databases">
        <authorList>
            <person name="Moore K."/>
            <person name="Momper L."/>
        </authorList>
    </citation>
    <scope>NUCLEOTIDE SEQUENCE [LARGE SCALE GENOMIC DNA]</scope>
    <source>
        <strain evidence="3">ULC18</strain>
    </source>
</reference>
<protein>
    <submittedName>
        <fullName evidence="2">Uncharacterized protein</fullName>
    </submittedName>
</protein>
<dbReference type="Proteomes" id="UP000239576">
    <property type="component" value="Unassembled WGS sequence"/>
</dbReference>
<evidence type="ECO:0000313" key="2">
    <source>
        <dbReference type="EMBL" id="PSB28871.1"/>
    </source>
</evidence>
<comment type="caution">
    <text evidence="2">The sequence shown here is derived from an EMBL/GenBank/DDBJ whole genome shotgun (WGS) entry which is preliminary data.</text>
</comment>
<evidence type="ECO:0000313" key="3">
    <source>
        <dbReference type="Proteomes" id="UP000239576"/>
    </source>
</evidence>
<keyword evidence="3" id="KW-1185">Reference proteome</keyword>
<gene>
    <name evidence="2" type="ORF">C7B82_12535</name>
</gene>
<evidence type="ECO:0000256" key="1">
    <source>
        <dbReference type="SAM" id="MobiDB-lite"/>
    </source>
</evidence>
<dbReference type="AlphaFoldDB" id="A0A2T1E811"/>
<organism evidence="2 3">
    <name type="scientific">Stenomitos frigidus ULC18</name>
    <dbReference type="NCBI Taxonomy" id="2107698"/>
    <lineage>
        <taxon>Bacteria</taxon>
        <taxon>Bacillati</taxon>
        <taxon>Cyanobacteriota</taxon>
        <taxon>Cyanophyceae</taxon>
        <taxon>Leptolyngbyales</taxon>
        <taxon>Leptolyngbyaceae</taxon>
        <taxon>Stenomitos</taxon>
    </lineage>
</organism>
<reference evidence="2 3" key="2">
    <citation type="submission" date="2018-03" db="EMBL/GenBank/DDBJ databases">
        <title>The ancient ancestry and fast evolution of plastids.</title>
        <authorList>
            <person name="Moore K.R."/>
            <person name="Magnabosco C."/>
            <person name="Momper L."/>
            <person name="Gold D.A."/>
            <person name="Bosak T."/>
            <person name="Fournier G.P."/>
        </authorList>
    </citation>
    <scope>NUCLEOTIDE SEQUENCE [LARGE SCALE GENOMIC DNA]</scope>
    <source>
        <strain evidence="2 3">ULC18</strain>
    </source>
</reference>
<sequence>MRQTAPKLPLTQTTVKNTTSPSESAFDPFIHALTLAWGAAWRIDTLYADLATLQHPKGGVTISLSLHVQRQPQFLIYGNFKRGAGVAHATLNGDRGRHTLYRTASKTPEQMARVIKRSLLTAYWRDYAQAQAGCPAAHTTH</sequence>
<accession>A0A2T1E811</accession>
<name>A0A2T1E811_9CYAN</name>
<dbReference type="EMBL" id="PVWK01000072">
    <property type="protein sequence ID" value="PSB28871.1"/>
    <property type="molecule type" value="Genomic_DNA"/>
</dbReference>
<feature type="compositionally biased region" description="Polar residues" evidence="1">
    <location>
        <begin position="10"/>
        <end position="22"/>
    </location>
</feature>
<feature type="region of interest" description="Disordered" evidence="1">
    <location>
        <begin position="1"/>
        <end position="22"/>
    </location>
</feature>
<proteinExistence type="predicted"/>